<evidence type="ECO:0000313" key="2">
    <source>
        <dbReference type="Proteomes" id="UP000054928"/>
    </source>
</evidence>
<reference evidence="2" key="1">
    <citation type="submission" date="2014-09" db="EMBL/GenBank/DDBJ databases">
        <authorList>
            <person name="Sharma Rahul"/>
            <person name="Thines Marco"/>
        </authorList>
    </citation>
    <scope>NUCLEOTIDE SEQUENCE [LARGE SCALE GENOMIC DNA]</scope>
</reference>
<keyword evidence="2" id="KW-1185">Reference proteome</keyword>
<dbReference type="EMBL" id="CCYD01000810">
    <property type="protein sequence ID" value="CEG44048.1"/>
    <property type="molecule type" value="Genomic_DNA"/>
</dbReference>
<accession>A0A0P1ARC1</accession>
<dbReference type="RefSeq" id="XP_024580417.1">
    <property type="nucleotide sequence ID" value="XM_024730107.1"/>
</dbReference>
<proteinExistence type="predicted"/>
<dbReference type="AlphaFoldDB" id="A0A0P1ARC1"/>
<protein>
    <submittedName>
        <fullName evidence="1">Uncharacterized protein</fullName>
    </submittedName>
</protein>
<organism evidence="1 2">
    <name type="scientific">Plasmopara halstedii</name>
    <name type="common">Downy mildew of sunflower</name>
    <dbReference type="NCBI Taxonomy" id="4781"/>
    <lineage>
        <taxon>Eukaryota</taxon>
        <taxon>Sar</taxon>
        <taxon>Stramenopiles</taxon>
        <taxon>Oomycota</taxon>
        <taxon>Peronosporomycetes</taxon>
        <taxon>Peronosporales</taxon>
        <taxon>Peronosporaceae</taxon>
        <taxon>Plasmopara</taxon>
    </lineage>
</organism>
<sequence length="77" mass="8822">MQPRQCHLCQCISRTVLKELTNCCYQQLIKPLALPLRSCDLWDQKPEPGLWQFNGGRCDPVFVDKQAEPIDLGAAHR</sequence>
<name>A0A0P1ARC1_PLAHL</name>
<evidence type="ECO:0000313" key="1">
    <source>
        <dbReference type="EMBL" id="CEG44048.1"/>
    </source>
</evidence>
<dbReference type="GeneID" id="36409373"/>
<dbReference type="Proteomes" id="UP000054928">
    <property type="component" value="Unassembled WGS sequence"/>
</dbReference>